<gene>
    <name evidence="3" type="ORF">ABB37_01729</name>
</gene>
<proteinExistence type="predicted"/>
<feature type="compositionally biased region" description="Basic and acidic residues" evidence="1">
    <location>
        <begin position="417"/>
        <end position="431"/>
    </location>
</feature>
<dbReference type="Pfam" id="PF26536">
    <property type="entry name" value="DSRM_REH2"/>
    <property type="match status" value="2"/>
</dbReference>
<dbReference type="RefSeq" id="XP_015663860.1">
    <property type="nucleotide sequence ID" value="XM_015798340.1"/>
</dbReference>
<feature type="region of interest" description="Disordered" evidence="1">
    <location>
        <begin position="417"/>
        <end position="439"/>
    </location>
</feature>
<feature type="domain" description="REH2 DRSM" evidence="2">
    <location>
        <begin position="494"/>
        <end position="614"/>
    </location>
</feature>
<evidence type="ECO:0000256" key="1">
    <source>
        <dbReference type="SAM" id="MobiDB-lite"/>
    </source>
</evidence>
<name>A0A0N0DZN9_LEPPY</name>
<organism evidence="3 4">
    <name type="scientific">Leptomonas pyrrhocoris</name>
    <name type="common">Firebug parasite</name>
    <dbReference type="NCBI Taxonomy" id="157538"/>
    <lineage>
        <taxon>Eukaryota</taxon>
        <taxon>Discoba</taxon>
        <taxon>Euglenozoa</taxon>
        <taxon>Kinetoplastea</taxon>
        <taxon>Metakinetoplastina</taxon>
        <taxon>Trypanosomatida</taxon>
        <taxon>Trypanosomatidae</taxon>
        <taxon>Leishmaniinae</taxon>
        <taxon>Leptomonas</taxon>
    </lineage>
</organism>
<dbReference type="OrthoDB" id="240957at2759"/>
<feature type="compositionally biased region" description="Polar residues" evidence="1">
    <location>
        <begin position="282"/>
        <end position="291"/>
    </location>
</feature>
<evidence type="ECO:0000313" key="3">
    <source>
        <dbReference type="EMBL" id="KPA85422.1"/>
    </source>
</evidence>
<dbReference type="GeneID" id="26902024"/>
<dbReference type="PANTHER" id="PTHR42260">
    <property type="entry name" value="DRBM DOMAIN-CONTAINING PROTEIN-RELATED"/>
    <property type="match status" value="1"/>
</dbReference>
<feature type="region of interest" description="Disordered" evidence="1">
    <location>
        <begin position="75"/>
        <end position="99"/>
    </location>
</feature>
<evidence type="ECO:0000259" key="2">
    <source>
        <dbReference type="Pfam" id="PF26536"/>
    </source>
</evidence>
<protein>
    <recommendedName>
        <fullName evidence="2">REH2 DRSM domain-containing protein</fullName>
    </recommendedName>
</protein>
<accession>A0A0N0DZN9</accession>
<dbReference type="RefSeq" id="XP_015663861.1">
    <property type="nucleotide sequence ID" value="XM_015798341.1"/>
</dbReference>
<sequence>MNSNMIHVRVVRATTSFLALRPGAFRRWWWPQVEPYTSRPTLGSAYRTLHSRTASSSPSAAPPRFNDPISIDASQHSAAAAAGEPPGASASTSFTAVSNAPPPPRRLLFLPAADSFAQSRVKNYLQRILATPAPEGTMAASSTGKSSKTGATTNSFSFADVVPRKLSAEEKELYTTIAEPSHAWTSSFELPVDVFVSDRLTRRYITATGVAVEPKTSIIAACMHAERCLDALRIPLFTSQQRQHQRVLQAQAEGRTSAEVSDVPHELSRVVLPPPVCLPSGASAQTTQRLASYQPRRERNAHPTARGSSSAGSGFDTSAESKGADNGTSGGHSRPPHQRRNTKKPRRRFDSYVTRYGGDPFVRTALNELAALQSTLFAHNRPNDGDDDVVDDEQELDSIRITAEEVAILQPELLPRERTPGAVPGHDERTKPMQTTVTTQAHPVTRETELYQYSHKSRIAKIDETEDGLYDLVDGFDGEWAMEPDVPGPWCLRDAGAVARVDKYVQRVSGHSFKDSVQVHFTEEDTFQFLQDKSRYGVEQKRWYTASLDLSEIGVRAVGKGTTQAVAFDLCAMHAERLLQWFGRPLYTNPHAQALYYDACLKWGRHMAAAPIDPSTVNVLSAKLPKAMKEWFRSRKMRVRGSEMNVMEKLLLLNRTVVHAYRKHLLEADIFATDKYTELFSLVEPCVRSFMVAMQHPFESAYFSLVYQKDSQYRTTIYLPLPDRYGARGGYAIASTPQNGIKLAALSAVDVLCALDVIPPVCMAQPRWQRLMELRESFGLLLPPSYVHQRLMENAATDAARAAVGPPPPPPHPLLRSPPGYRETLGLTTVIARHEDVWRIMLLDADIFDVVPGTAELKKSSRNHGGFDYAVLPLDFFREAVSYLFHWNVRVGEEHRHMFNYTGAQRYLHFRKTSANNFWMELPLDEAIYGKRIAMGRCLTRRGAERMMCIHALRILRTLKLAPWDLLGTAKLACVMYDANLQKADKRVRQWKWLCAAVLDGRADEEGEQLNLSIPEAEITMDVVTNNGGQLSSDATVNETTMLIDMKHVLSPHPVMSRELAVGTFG</sequence>
<keyword evidence="4" id="KW-1185">Reference proteome</keyword>
<feature type="compositionally biased region" description="Low complexity" evidence="1">
    <location>
        <begin position="75"/>
        <end position="93"/>
    </location>
</feature>
<feature type="domain" description="REH2 DRSM" evidence="2">
    <location>
        <begin position="113"/>
        <end position="268"/>
    </location>
</feature>
<dbReference type="Proteomes" id="UP000037923">
    <property type="component" value="Unassembled WGS sequence"/>
</dbReference>
<dbReference type="EMBL" id="LGTL01000002">
    <property type="protein sequence ID" value="KPA85421.1"/>
    <property type="molecule type" value="Genomic_DNA"/>
</dbReference>
<dbReference type="VEuPathDB" id="TriTrypDB:LpyrH10_02_7030"/>
<dbReference type="EMBL" id="LGTL01000002">
    <property type="protein sequence ID" value="KPA85422.1"/>
    <property type="molecule type" value="Genomic_DNA"/>
</dbReference>
<comment type="caution">
    <text evidence="3">The sequence shown here is derived from an EMBL/GenBank/DDBJ whole genome shotgun (WGS) entry which is preliminary data.</text>
</comment>
<dbReference type="AlphaFoldDB" id="A0A0N0DZN9"/>
<feature type="compositionally biased region" description="Basic residues" evidence="1">
    <location>
        <begin position="334"/>
        <end position="347"/>
    </location>
</feature>
<dbReference type="PANTHER" id="PTHR42260:SF2">
    <property type="entry name" value="DRBM DOMAIN-CONTAINING PROTEIN"/>
    <property type="match status" value="1"/>
</dbReference>
<evidence type="ECO:0000313" key="4">
    <source>
        <dbReference type="Proteomes" id="UP000037923"/>
    </source>
</evidence>
<feature type="compositionally biased region" description="Polar residues" evidence="1">
    <location>
        <begin position="306"/>
        <end position="320"/>
    </location>
</feature>
<reference evidence="3 4" key="1">
    <citation type="submission" date="2015-07" db="EMBL/GenBank/DDBJ databases">
        <title>High-quality genome of monoxenous trypanosomatid Leptomonas pyrrhocoris.</title>
        <authorList>
            <person name="Flegontov P."/>
            <person name="Butenko A."/>
            <person name="Firsov S."/>
            <person name="Vlcek C."/>
            <person name="Logacheva M.D."/>
            <person name="Field M."/>
            <person name="Filatov D."/>
            <person name="Flegontova O."/>
            <person name="Gerasimov E."/>
            <person name="Jackson A.P."/>
            <person name="Kelly S."/>
            <person name="Opperdoes F."/>
            <person name="O'Reilly A."/>
            <person name="Votypka J."/>
            <person name="Yurchenko V."/>
            <person name="Lukes J."/>
        </authorList>
    </citation>
    <scope>NUCLEOTIDE SEQUENCE [LARGE SCALE GENOMIC DNA]</scope>
    <source>
        <strain evidence="3">H10</strain>
    </source>
</reference>
<feature type="region of interest" description="Disordered" evidence="1">
    <location>
        <begin position="272"/>
        <end position="350"/>
    </location>
</feature>
<dbReference type="OMA" id="HQDVWNL"/>
<dbReference type="InterPro" id="IPR058737">
    <property type="entry name" value="DSRM_REH2"/>
</dbReference>